<dbReference type="AlphaFoldDB" id="U1MRG3"/>
<comment type="subcellular location">
    <subcellularLocation>
        <location evidence="1">Cell membrane</location>
        <topology evidence="1">Multi-pass membrane protein</topology>
    </subcellularLocation>
</comment>
<dbReference type="Proteomes" id="UP000030649">
    <property type="component" value="Unassembled WGS sequence"/>
</dbReference>
<evidence type="ECO:0000256" key="5">
    <source>
        <dbReference type="ARBA" id="ARBA00023136"/>
    </source>
</evidence>
<keyword evidence="2" id="KW-1003">Cell membrane</keyword>
<proteinExistence type="predicted"/>
<gene>
    <name evidence="7" type="ORF">J07HQW1_02740</name>
</gene>
<feature type="transmembrane region" description="Helical" evidence="6">
    <location>
        <begin position="125"/>
        <end position="143"/>
    </location>
</feature>
<dbReference type="Gene3D" id="1.20.1740.10">
    <property type="entry name" value="Amino acid/polyamine transporter I"/>
    <property type="match status" value="1"/>
</dbReference>
<organism evidence="7 8">
    <name type="scientific">Haloquadratum walsbyi J07HQW1</name>
    <dbReference type="NCBI Taxonomy" id="1238424"/>
    <lineage>
        <taxon>Archaea</taxon>
        <taxon>Methanobacteriati</taxon>
        <taxon>Methanobacteriota</taxon>
        <taxon>Stenosarchaea group</taxon>
        <taxon>Halobacteria</taxon>
        <taxon>Halobacteriales</taxon>
        <taxon>Haloferacaceae</taxon>
        <taxon>Haloquadratum</taxon>
    </lineage>
</organism>
<evidence type="ECO:0000313" key="7">
    <source>
        <dbReference type="EMBL" id="ERG92694.1"/>
    </source>
</evidence>
<protein>
    <submittedName>
        <fullName evidence="7">Amino acid transporter</fullName>
    </submittedName>
</protein>
<dbReference type="PANTHER" id="PTHR42770:SF11">
    <property type="entry name" value="INNER MEMBRANE TRANSPORT PROTEIN YBAT"/>
    <property type="match status" value="1"/>
</dbReference>
<name>U1MRG3_9EURY</name>
<evidence type="ECO:0000256" key="2">
    <source>
        <dbReference type="ARBA" id="ARBA00022475"/>
    </source>
</evidence>
<accession>U1MRG3</accession>
<sequence length="216" mass="23401">MSDDTELAKDLGPLAALTIGVGTMVGAGIFVLPGPAVAQAGPLAVGAFALGGIIALFTALSASELGTAMPRSGGAYYYINHALGPLFGSIAGWGNWMGLAFASAFYMTGFGEYITTFLPVPSVNLAFGGQVSCACWCRVIYFYQLYWCKRDRSTSEYNCNYAYKHSCRVYLYRTSQCRYLKGSTSRSTRSWSKPTVAGDRTHLRFISRVCPDHIRG</sequence>
<feature type="transmembrane region" description="Helical" evidence="6">
    <location>
        <begin position="83"/>
        <end position="105"/>
    </location>
</feature>
<dbReference type="EMBL" id="KE356560">
    <property type="protein sequence ID" value="ERG92694.1"/>
    <property type="molecule type" value="Genomic_DNA"/>
</dbReference>
<dbReference type="PANTHER" id="PTHR42770">
    <property type="entry name" value="AMINO ACID TRANSPORTER-RELATED"/>
    <property type="match status" value="1"/>
</dbReference>
<dbReference type="InterPro" id="IPR050367">
    <property type="entry name" value="APC_superfamily"/>
</dbReference>
<evidence type="ECO:0000313" key="8">
    <source>
        <dbReference type="Proteomes" id="UP000030649"/>
    </source>
</evidence>
<reference evidence="7 8" key="1">
    <citation type="journal article" date="2013" name="PLoS ONE">
        <title>Assembly-driven community genomics of a hypersaline microbial ecosystem.</title>
        <authorList>
            <person name="Podell S."/>
            <person name="Ugalde J.A."/>
            <person name="Narasingarao P."/>
            <person name="Banfield J.F."/>
            <person name="Heidelberg K.B."/>
            <person name="Allen E.E."/>
        </authorList>
    </citation>
    <scope>NUCLEOTIDE SEQUENCE [LARGE SCALE GENOMIC DNA]</scope>
    <source>
        <strain evidence="8">J07HQW1</strain>
    </source>
</reference>
<dbReference type="GO" id="GO:0022857">
    <property type="term" value="F:transmembrane transporter activity"/>
    <property type="evidence" value="ECO:0007669"/>
    <property type="project" value="InterPro"/>
</dbReference>
<keyword evidence="3 6" id="KW-0812">Transmembrane</keyword>
<keyword evidence="4 6" id="KW-1133">Transmembrane helix</keyword>
<dbReference type="STRING" id="1238424.J07HQW1_02740"/>
<evidence type="ECO:0000256" key="3">
    <source>
        <dbReference type="ARBA" id="ARBA00022692"/>
    </source>
</evidence>
<dbReference type="InterPro" id="IPR002293">
    <property type="entry name" value="AA/rel_permease1"/>
</dbReference>
<dbReference type="HOGENOM" id="CLU_1275298_0_0_2"/>
<dbReference type="GO" id="GO:0005886">
    <property type="term" value="C:plasma membrane"/>
    <property type="evidence" value="ECO:0007669"/>
    <property type="project" value="UniProtKB-SubCell"/>
</dbReference>
<evidence type="ECO:0000256" key="1">
    <source>
        <dbReference type="ARBA" id="ARBA00004651"/>
    </source>
</evidence>
<feature type="transmembrane region" description="Helical" evidence="6">
    <location>
        <begin position="12"/>
        <end position="31"/>
    </location>
</feature>
<evidence type="ECO:0000256" key="4">
    <source>
        <dbReference type="ARBA" id="ARBA00022989"/>
    </source>
</evidence>
<dbReference type="Pfam" id="PF13520">
    <property type="entry name" value="AA_permease_2"/>
    <property type="match status" value="1"/>
</dbReference>
<keyword evidence="5 6" id="KW-0472">Membrane</keyword>
<feature type="transmembrane region" description="Helical" evidence="6">
    <location>
        <begin position="43"/>
        <end position="62"/>
    </location>
</feature>
<evidence type="ECO:0000256" key="6">
    <source>
        <dbReference type="SAM" id="Phobius"/>
    </source>
</evidence>